<comment type="caution">
    <text evidence="2">The sequence shown here is derived from an EMBL/GenBank/DDBJ whole genome shotgun (WGS) entry which is preliminary data.</text>
</comment>
<dbReference type="Gene3D" id="1.20.120.1020">
    <property type="entry name" value="Prion-inhibition and propagation, HeLo domain"/>
    <property type="match status" value="1"/>
</dbReference>
<evidence type="ECO:0000259" key="1">
    <source>
        <dbReference type="Pfam" id="PF14479"/>
    </source>
</evidence>
<keyword evidence="3" id="KW-1185">Reference proteome</keyword>
<dbReference type="InterPro" id="IPR038305">
    <property type="entry name" value="HeLo_sf"/>
</dbReference>
<dbReference type="EMBL" id="JAJVDC020000102">
    <property type="protein sequence ID" value="KAL1624781.1"/>
    <property type="molecule type" value="Genomic_DNA"/>
</dbReference>
<feature type="domain" description="Prion-inhibition and propagation HeLo" evidence="1">
    <location>
        <begin position="10"/>
        <end position="193"/>
    </location>
</feature>
<organism evidence="2 3">
    <name type="scientific">Neofusicoccum ribis</name>
    <dbReference type="NCBI Taxonomy" id="45134"/>
    <lineage>
        <taxon>Eukaryota</taxon>
        <taxon>Fungi</taxon>
        <taxon>Dikarya</taxon>
        <taxon>Ascomycota</taxon>
        <taxon>Pezizomycotina</taxon>
        <taxon>Dothideomycetes</taxon>
        <taxon>Dothideomycetes incertae sedis</taxon>
        <taxon>Botryosphaeriales</taxon>
        <taxon>Botryosphaeriaceae</taxon>
        <taxon>Neofusicoccum</taxon>
    </lineage>
</organism>
<proteinExistence type="predicted"/>
<reference evidence="2 3" key="1">
    <citation type="submission" date="2024-02" db="EMBL/GenBank/DDBJ databases">
        <title>De novo assembly and annotation of 12 fungi associated with fruit tree decline syndrome in Ontario, Canada.</title>
        <authorList>
            <person name="Sulman M."/>
            <person name="Ellouze W."/>
            <person name="Ilyukhin E."/>
        </authorList>
    </citation>
    <scope>NUCLEOTIDE SEQUENCE [LARGE SCALE GENOMIC DNA]</scope>
    <source>
        <strain evidence="2 3">M1-105</strain>
    </source>
</reference>
<dbReference type="InterPro" id="IPR029498">
    <property type="entry name" value="HeLo_dom"/>
</dbReference>
<accession>A0ABR3SN05</accession>
<gene>
    <name evidence="2" type="ORF">SLS56_007666</name>
</gene>
<evidence type="ECO:0000313" key="2">
    <source>
        <dbReference type="EMBL" id="KAL1624781.1"/>
    </source>
</evidence>
<name>A0ABR3SN05_9PEZI</name>
<evidence type="ECO:0000313" key="3">
    <source>
        <dbReference type="Proteomes" id="UP001521116"/>
    </source>
</evidence>
<dbReference type="Pfam" id="PF14479">
    <property type="entry name" value="HeLo"/>
    <property type="match status" value="1"/>
</dbReference>
<sequence length="210" mass="24320">MSGFETVSAAFGVIHLAKLTISGLYQLLCDYKDAGKRLFEIVEDFDCFQWRLDLWSRTWHIGQTSPESEEAHIKALWSDTGAKFIVVQLASIDEDCRRFTRLMAKLMGDEHLKEQTLQNQLLESRIIELPQNAKPLDFLKSLTRRSRARQYRDILQLAHDSTSMKAKAHFVVSKGEALKELLKDLDNKFRKLEDDSLKAFCMRCFNDSKE</sequence>
<protein>
    <recommendedName>
        <fullName evidence="1">Prion-inhibition and propagation HeLo domain-containing protein</fullName>
    </recommendedName>
</protein>
<dbReference type="Proteomes" id="UP001521116">
    <property type="component" value="Unassembled WGS sequence"/>
</dbReference>